<dbReference type="AlphaFoldDB" id="A0A6G4X0V6"/>
<feature type="compositionally biased region" description="Basic and acidic residues" evidence="1">
    <location>
        <begin position="173"/>
        <end position="182"/>
    </location>
</feature>
<keyword evidence="3" id="KW-1185">Reference proteome</keyword>
<sequence length="506" mass="55924">MRFGAIRGRLGRLGGVLRRRWRTTATVAMALCLVAGAAVGWAAHQWREGPVLAFADDEPVVQSAADAKNPDDESRWAPGADWAARGDLTGDKDLLRAAVRAVAVHHGKVRRKADSGGFDAQRRSNVLTPPSARLLYAGHAGPDRAPTVLLLVQNSYGESGSSRLLLARYRDRDGKDDYDTRPYRAPSGGAPPDRAADALPVVLDWGREDGRLNPLQRSPRTRTTRLALPTTLFGLEAAGLDGKDYTWRKLKVSGGVTEPVKPYDPAFRSTREVHRELSDCPTTGLLLRGKLATPDGYRRVHYVLRSSDFVPVSVSYEPKVPSGRAKVRDETEDKDAAEMFDGPHIRTLARQLMCRGAERLQGDPDPLATQVRWERLWQGKLPGRRARHEIVRVREAPGSVRRVLLNTDDPRRFEPVYRDESPEDSELCLAWDGAAVVSGSAGSKTRAERITLRHKGSGERHTAKGRVLTARLGKPDDARAYTAEIRYTDGRTSTLDCNSVPYEDIR</sequence>
<proteinExistence type="predicted"/>
<name>A0A6G4X0V6_9ACTN</name>
<dbReference type="Proteomes" id="UP000477722">
    <property type="component" value="Unassembled WGS sequence"/>
</dbReference>
<accession>A0A6G4X0V6</accession>
<protein>
    <submittedName>
        <fullName evidence="2">Uncharacterized protein</fullName>
    </submittedName>
</protein>
<comment type="caution">
    <text evidence="2">The sequence shown here is derived from an EMBL/GenBank/DDBJ whole genome shotgun (WGS) entry which is preliminary data.</text>
</comment>
<evidence type="ECO:0000313" key="2">
    <source>
        <dbReference type="EMBL" id="NGO71018.1"/>
    </source>
</evidence>
<dbReference type="RefSeq" id="WP_165300666.1">
    <property type="nucleotide sequence ID" value="NZ_JAAKZZ010000255.1"/>
</dbReference>
<gene>
    <name evidence="2" type="ORF">G5C65_22180</name>
</gene>
<reference evidence="2 3" key="1">
    <citation type="submission" date="2020-02" db="EMBL/GenBank/DDBJ databases">
        <title>Whole-genome analyses of novel actinobacteria.</title>
        <authorList>
            <person name="Sahin N."/>
            <person name="Tatar D."/>
        </authorList>
    </citation>
    <scope>NUCLEOTIDE SEQUENCE [LARGE SCALE GENOMIC DNA]</scope>
    <source>
        <strain evidence="2 3">SB3404</strain>
    </source>
</reference>
<evidence type="ECO:0000313" key="3">
    <source>
        <dbReference type="Proteomes" id="UP000477722"/>
    </source>
</evidence>
<feature type="region of interest" description="Disordered" evidence="1">
    <location>
        <begin position="173"/>
        <end position="195"/>
    </location>
</feature>
<dbReference type="EMBL" id="JAAKZZ010000255">
    <property type="protein sequence ID" value="NGO71018.1"/>
    <property type="molecule type" value="Genomic_DNA"/>
</dbReference>
<organism evidence="2 3">
    <name type="scientific">Streptomyces boncukensis</name>
    <dbReference type="NCBI Taxonomy" id="2711219"/>
    <lineage>
        <taxon>Bacteria</taxon>
        <taxon>Bacillati</taxon>
        <taxon>Actinomycetota</taxon>
        <taxon>Actinomycetes</taxon>
        <taxon>Kitasatosporales</taxon>
        <taxon>Streptomycetaceae</taxon>
        <taxon>Streptomyces</taxon>
    </lineage>
</organism>
<evidence type="ECO:0000256" key="1">
    <source>
        <dbReference type="SAM" id="MobiDB-lite"/>
    </source>
</evidence>